<dbReference type="InterPro" id="IPR041115">
    <property type="entry name" value="SLATT_5"/>
</dbReference>
<dbReference type="AlphaFoldDB" id="A0A1H9D862"/>
<feature type="domain" description="SMODS and SLOG-associating 2TM effector" evidence="2">
    <location>
        <begin position="41"/>
        <end position="233"/>
    </location>
</feature>
<feature type="transmembrane region" description="Helical" evidence="1">
    <location>
        <begin position="210"/>
        <end position="234"/>
    </location>
</feature>
<dbReference type="RefSeq" id="WP_143115977.1">
    <property type="nucleotide sequence ID" value="NZ_FOFR01000002.1"/>
</dbReference>
<keyword evidence="4" id="KW-1185">Reference proteome</keyword>
<evidence type="ECO:0000256" key="1">
    <source>
        <dbReference type="SAM" id="Phobius"/>
    </source>
</evidence>
<evidence type="ECO:0000313" key="3">
    <source>
        <dbReference type="EMBL" id="SEQ09650.1"/>
    </source>
</evidence>
<protein>
    <recommendedName>
        <fullName evidence="2">SMODS and SLOG-associating 2TM effector domain-containing protein</fullName>
    </recommendedName>
</protein>
<dbReference type="OrthoDB" id="4955350at2"/>
<dbReference type="NCBIfam" id="NF033631">
    <property type="entry name" value="SLATT_5"/>
    <property type="match status" value="1"/>
</dbReference>
<proteinExistence type="predicted"/>
<feature type="transmembrane region" description="Helical" evidence="1">
    <location>
        <begin position="98"/>
        <end position="118"/>
    </location>
</feature>
<reference evidence="4" key="1">
    <citation type="submission" date="2016-10" db="EMBL/GenBank/DDBJ databases">
        <authorList>
            <person name="Varghese N."/>
            <person name="Submissions S."/>
        </authorList>
    </citation>
    <scope>NUCLEOTIDE SEQUENCE [LARGE SCALE GENOMIC DNA]</scope>
    <source>
        <strain evidence="4">CGMCC 4.3525</strain>
    </source>
</reference>
<keyword evidence="1" id="KW-1133">Transmembrane helix</keyword>
<evidence type="ECO:0000313" key="4">
    <source>
        <dbReference type="Proteomes" id="UP000199352"/>
    </source>
</evidence>
<dbReference type="EMBL" id="FOFR01000002">
    <property type="protein sequence ID" value="SEQ09650.1"/>
    <property type="molecule type" value="Genomic_DNA"/>
</dbReference>
<keyword evidence="1" id="KW-0812">Transmembrane</keyword>
<dbReference type="Pfam" id="PF18160">
    <property type="entry name" value="SLATT_5"/>
    <property type="match status" value="1"/>
</dbReference>
<name>A0A1H9D862_9PSEU</name>
<organism evidence="3 4">
    <name type="scientific">Lentzea xinjiangensis</name>
    <dbReference type="NCBI Taxonomy" id="402600"/>
    <lineage>
        <taxon>Bacteria</taxon>
        <taxon>Bacillati</taxon>
        <taxon>Actinomycetota</taxon>
        <taxon>Actinomycetes</taxon>
        <taxon>Pseudonocardiales</taxon>
        <taxon>Pseudonocardiaceae</taxon>
        <taxon>Lentzea</taxon>
    </lineage>
</organism>
<evidence type="ECO:0000259" key="2">
    <source>
        <dbReference type="Pfam" id="PF18160"/>
    </source>
</evidence>
<sequence>MSFAFGRGSLLRVVTDLQEGRNGPVAEPSVREQVKQMVGRLEGRAYKTFRSRVKAHERLSRRNNSWNASLIALATSTTIASVGLLVKKDMYGSGGDALMVVLAILSLVASLVVSGANYGPRAKAMEGSYKRIQQISLAAENFLNFDSEDAYQRYLKIQKEYDIAVESSENHTDADYYRAVGKDRAVDKERDAKKDDEDSRRRKSLIRDTLISLSPYVTLIVPVGLLIPFARWFINGI</sequence>
<accession>A0A1H9D862</accession>
<keyword evidence="1" id="KW-0472">Membrane</keyword>
<feature type="transmembrane region" description="Helical" evidence="1">
    <location>
        <begin position="66"/>
        <end position="86"/>
    </location>
</feature>
<gene>
    <name evidence="3" type="ORF">SAMN05216188_10248</name>
</gene>
<dbReference type="Proteomes" id="UP000199352">
    <property type="component" value="Unassembled WGS sequence"/>
</dbReference>